<evidence type="ECO:0000259" key="2">
    <source>
        <dbReference type="Pfam" id="PF02481"/>
    </source>
</evidence>
<accession>A0A5C5U746</accession>
<dbReference type="RefSeq" id="WP_146325432.1">
    <property type="nucleotide sequence ID" value="NZ_BAABLR010000063.1"/>
</dbReference>
<dbReference type="SUPFAM" id="SSF102405">
    <property type="entry name" value="MCP/YpsA-like"/>
    <property type="match status" value="1"/>
</dbReference>
<dbReference type="Pfam" id="PF02481">
    <property type="entry name" value="DNA_processg_A"/>
    <property type="match status" value="1"/>
</dbReference>
<dbReference type="AlphaFoldDB" id="A0A5C5U746"/>
<feature type="domain" description="Smf/DprA SLOG" evidence="2">
    <location>
        <begin position="75"/>
        <end position="300"/>
    </location>
</feature>
<dbReference type="NCBIfam" id="TIGR00732">
    <property type="entry name" value="dprA"/>
    <property type="match status" value="1"/>
</dbReference>
<evidence type="ECO:0000256" key="1">
    <source>
        <dbReference type="ARBA" id="ARBA00006525"/>
    </source>
</evidence>
<dbReference type="EMBL" id="VOHM01000030">
    <property type="protein sequence ID" value="TWT21549.1"/>
    <property type="molecule type" value="Genomic_DNA"/>
</dbReference>
<keyword evidence="4" id="KW-1185">Reference proteome</keyword>
<proteinExistence type="inferred from homology"/>
<dbReference type="OrthoDB" id="9785707at2"/>
<dbReference type="InterPro" id="IPR003488">
    <property type="entry name" value="DprA"/>
</dbReference>
<comment type="caution">
    <text evidence="3">The sequence shown here is derived from an EMBL/GenBank/DDBJ whole genome shotgun (WGS) entry which is preliminary data.</text>
</comment>
<dbReference type="Gene3D" id="3.40.50.450">
    <property type="match status" value="1"/>
</dbReference>
<protein>
    <submittedName>
        <fullName evidence="3">DNA-protecting protein DprA</fullName>
    </submittedName>
</protein>
<sequence length="391" mass="42468">MNRQQAWAYLSRVVEGPSRNLQVLLKQGHDAERIAYAIRKRENWIGPLLQETAARHDWDRAAQDLAECAALGGRMITPDDDEWPHERLDQSFGFAETGRSEHLRSYQADAVPPHVLWVRGKPLAGMVERSVALVGTRAISRYGMEATKLLVRGLSQHQWCVVSGGALGVDTIVHETALAHGGTTVVLQACGLDRTYPARNKRLIDEIAERGAVVTEYPPGTPPARHRFLTRNRLVAALTQGTVIVEAAWRSGALNTLSWAEGLGRVAMAVPGPITGAGSLGCHERIRTGRAQLVTSADEVRGLLEAIGVLDVGAQYEIQFAGDQIAGLSRTELRLYDALGAVPEETAVVAQRAGLPLTLTVHVLLDLAKRDLVQRVGPGWRRAEEPALGCA</sequence>
<comment type="similarity">
    <text evidence="1">Belongs to the DprA/Smf family.</text>
</comment>
<dbReference type="PANTHER" id="PTHR43022">
    <property type="entry name" value="PROTEIN SMF"/>
    <property type="match status" value="1"/>
</dbReference>
<reference evidence="3 4" key="1">
    <citation type="submission" date="2019-08" db="EMBL/GenBank/DDBJ databases">
        <authorList>
            <person name="Lei W."/>
        </authorList>
    </citation>
    <scope>NUCLEOTIDE SEQUENCE [LARGE SCALE GENOMIC DNA]</scope>
    <source>
        <strain evidence="3 4">CCUG 58627</strain>
    </source>
</reference>
<organism evidence="3 4">
    <name type="scientific">Corynebacterium canis</name>
    <dbReference type="NCBI Taxonomy" id="679663"/>
    <lineage>
        <taxon>Bacteria</taxon>
        <taxon>Bacillati</taxon>
        <taxon>Actinomycetota</taxon>
        <taxon>Actinomycetes</taxon>
        <taxon>Mycobacteriales</taxon>
        <taxon>Corynebacteriaceae</taxon>
        <taxon>Corynebacterium</taxon>
    </lineage>
</organism>
<gene>
    <name evidence="3" type="primary">dprA</name>
    <name evidence="3" type="ORF">FRX94_11210</name>
</gene>
<evidence type="ECO:0000313" key="3">
    <source>
        <dbReference type="EMBL" id="TWT21549.1"/>
    </source>
</evidence>
<name>A0A5C5U746_9CORY</name>
<evidence type="ECO:0000313" key="4">
    <source>
        <dbReference type="Proteomes" id="UP000320791"/>
    </source>
</evidence>
<dbReference type="PANTHER" id="PTHR43022:SF1">
    <property type="entry name" value="PROTEIN SMF"/>
    <property type="match status" value="1"/>
</dbReference>
<dbReference type="GO" id="GO:0009294">
    <property type="term" value="P:DNA-mediated transformation"/>
    <property type="evidence" value="ECO:0007669"/>
    <property type="project" value="InterPro"/>
</dbReference>
<dbReference type="InterPro" id="IPR057666">
    <property type="entry name" value="DrpA_SLOG"/>
</dbReference>
<dbReference type="Proteomes" id="UP000320791">
    <property type="component" value="Unassembled WGS sequence"/>
</dbReference>